<dbReference type="EMBL" id="KV418269">
    <property type="protein sequence ID" value="KZP02853.1"/>
    <property type="molecule type" value="Genomic_DNA"/>
</dbReference>
<gene>
    <name evidence="2" type="ORF">FIBSPDRAFT_969550</name>
</gene>
<organism evidence="2 3">
    <name type="scientific">Athelia psychrophila</name>
    <dbReference type="NCBI Taxonomy" id="1759441"/>
    <lineage>
        <taxon>Eukaryota</taxon>
        <taxon>Fungi</taxon>
        <taxon>Dikarya</taxon>
        <taxon>Basidiomycota</taxon>
        <taxon>Agaricomycotina</taxon>
        <taxon>Agaricomycetes</taxon>
        <taxon>Agaricomycetidae</taxon>
        <taxon>Atheliales</taxon>
        <taxon>Atheliaceae</taxon>
        <taxon>Athelia</taxon>
    </lineage>
</organism>
<dbReference type="AlphaFoldDB" id="A0A167TEE7"/>
<sequence length="161" mass="17490">MGAKIVFALLLISDDRRDAAQIPERAAHARAAAALAPPHPPAPAPTPVLPVPVRGAAPRALPVLNSLNSSLYPPNLQANLPRRLPPDHDQSAPFESAAPYRERSANKCEGPSPCPQRKPLAEATKFNRRRGNSPAYQLRNLRGAPKHNLQLNLQLQLKLKL</sequence>
<evidence type="ECO:0000313" key="3">
    <source>
        <dbReference type="Proteomes" id="UP000076532"/>
    </source>
</evidence>
<protein>
    <submittedName>
        <fullName evidence="2">Uncharacterized protein</fullName>
    </submittedName>
</protein>
<keyword evidence="3" id="KW-1185">Reference proteome</keyword>
<proteinExistence type="predicted"/>
<accession>A0A167TEE7</accession>
<evidence type="ECO:0000256" key="1">
    <source>
        <dbReference type="SAM" id="MobiDB-lite"/>
    </source>
</evidence>
<feature type="region of interest" description="Disordered" evidence="1">
    <location>
        <begin position="76"/>
        <end position="133"/>
    </location>
</feature>
<reference evidence="2 3" key="1">
    <citation type="journal article" date="2016" name="Mol. Biol. Evol.">
        <title>Comparative Genomics of Early-Diverging Mushroom-Forming Fungi Provides Insights into the Origins of Lignocellulose Decay Capabilities.</title>
        <authorList>
            <person name="Nagy L.G."/>
            <person name="Riley R."/>
            <person name="Tritt A."/>
            <person name="Adam C."/>
            <person name="Daum C."/>
            <person name="Floudas D."/>
            <person name="Sun H."/>
            <person name="Yadav J.S."/>
            <person name="Pangilinan J."/>
            <person name="Larsson K.H."/>
            <person name="Matsuura K."/>
            <person name="Barry K."/>
            <person name="Labutti K."/>
            <person name="Kuo R."/>
            <person name="Ohm R.A."/>
            <person name="Bhattacharya S.S."/>
            <person name="Shirouzu T."/>
            <person name="Yoshinaga Y."/>
            <person name="Martin F.M."/>
            <person name="Grigoriev I.V."/>
            <person name="Hibbett D.S."/>
        </authorList>
    </citation>
    <scope>NUCLEOTIDE SEQUENCE [LARGE SCALE GENOMIC DNA]</scope>
    <source>
        <strain evidence="2 3">CBS 109695</strain>
    </source>
</reference>
<evidence type="ECO:0000313" key="2">
    <source>
        <dbReference type="EMBL" id="KZP02853.1"/>
    </source>
</evidence>
<name>A0A167TEE7_9AGAM</name>
<dbReference type="Proteomes" id="UP000076532">
    <property type="component" value="Unassembled WGS sequence"/>
</dbReference>